<keyword evidence="1" id="KW-0880">Kelch repeat</keyword>
<evidence type="ECO:0000256" key="3">
    <source>
        <dbReference type="ARBA" id="ARBA00023203"/>
    </source>
</evidence>
<evidence type="ECO:0000256" key="1">
    <source>
        <dbReference type="ARBA" id="ARBA00022441"/>
    </source>
</evidence>
<dbReference type="GO" id="GO:0003779">
    <property type="term" value="F:actin binding"/>
    <property type="evidence" value="ECO:0007669"/>
    <property type="project" value="UniProtKB-KW"/>
</dbReference>
<dbReference type="PANTHER" id="PTHR24412:SF396">
    <property type="entry name" value="INFLUENZA VIRUS NS1A-BINDING PROTEIN"/>
    <property type="match status" value="1"/>
</dbReference>
<evidence type="ECO:0000259" key="4">
    <source>
        <dbReference type="PROSITE" id="PS50097"/>
    </source>
</evidence>
<reference evidence="5" key="1">
    <citation type="submission" date="2016-12" db="EMBL/GenBank/DDBJ databases">
        <title>An insight into the sialome and mialome of the sand fly, Nyssomyia neivai.</title>
        <authorList>
            <person name="Sebastian V."/>
            <person name="Goulart T.M."/>
            <person name="Oliveira W."/>
            <person name="Calvo E."/>
            <person name="Oliveira L.F."/>
            <person name="Pinto M.C."/>
            <person name="Rosselino A.M."/>
            <person name="Ribeiro J.M."/>
        </authorList>
    </citation>
    <scope>NUCLEOTIDE SEQUENCE</scope>
</reference>
<proteinExistence type="predicted"/>
<name>A0A1L8DLL9_9DIPT</name>
<organism evidence="5">
    <name type="scientific">Nyssomyia neivai</name>
    <dbReference type="NCBI Taxonomy" id="330878"/>
    <lineage>
        <taxon>Eukaryota</taxon>
        <taxon>Metazoa</taxon>
        <taxon>Ecdysozoa</taxon>
        <taxon>Arthropoda</taxon>
        <taxon>Hexapoda</taxon>
        <taxon>Insecta</taxon>
        <taxon>Pterygota</taxon>
        <taxon>Neoptera</taxon>
        <taxon>Endopterygota</taxon>
        <taxon>Diptera</taxon>
        <taxon>Nematocera</taxon>
        <taxon>Psychodoidea</taxon>
        <taxon>Psychodidae</taxon>
        <taxon>Nyssomyia</taxon>
    </lineage>
</organism>
<dbReference type="InterPro" id="IPR011333">
    <property type="entry name" value="SKP1/BTB/POZ_sf"/>
</dbReference>
<dbReference type="Gene3D" id="2.120.10.80">
    <property type="entry name" value="Kelch-type beta propeller"/>
    <property type="match status" value="2"/>
</dbReference>
<dbReference type="InterPro" id="IPR006652">
    <property type="entry name" value="Kelch_1"/>
</dbReference>
<sequence length="751" mass="81996">MRPRIENSIGDDAMEDCGFLKFTDNDLKSSFLQALATMRKHRLFCDVILNVGNTDIHAHRNVLACVSPYLMELFSAEQQTQIGAGDGSIPSYRLNGGMSKIALQILVDYAYTATLEIPDPLVKDVYLAAWKLRMDRVVSECARHLVVELTPESCIETRSLPGIAKNKAFVIEVDSFIAKQFAEVNQSPEFLQLPCVQIEILYQTKQEMSLVTHNSLARLVLDWMKRQLSEEILSMPHLLERSHMLYLALDNSLQDCSDLPVGHDSESELVQDYKRLVLKCPSNKSRRKCLAAPIRPRVLIYSRDIGGEREEVEGNFQPDWSVLGSIKMVDNMFVALVTLDGALTRISIQLRLNRPTSPSPIQTPDAVTFGTKSTADEEDAPELFCEVAAMSGPKCGLGVAELDGKLFVCGGYDRGECLRLVETYCPEGNVWTQQPNMIEARGRVQIAVIAGTTFAVGGSNGTTELDTVECLPAGASKWRKCCRLPLARSNAGVCALNGRIYCIGGWNGQSGIRQCDALDIAEDRWSSVQPLMMGRTQAGVTAFGGKLWAVGGSDAWNCLSTCEVYDPDVGQWTSASSLLTARRGCGLAVFNGKLYAIGGSDGSHSLSTTEIYDEENKVWIQGPNLTTPRSNVSAVVVKDKLYAVGGFSGKTFLNTIEYLDPNTNEWTTFVAQTAKTNGTDLGTNGTNGTATNGGAHEDVTNGINGQHRENGIHINGDAMERKLSLVLGYNSFAEAVSEAQNGDDEDVFACN</sequence>
<feature type="domain" description="BTB" evidence="4">
    <location>
        <begin position="45"/>
        <end position="119"/>
    </location>
</feature>
<dbReference type="Pfam" id="PF01344">
    <property type="entry name" value="Kelch_1"/>
    <property type="match status" value="5"/>
</dbReference>
<dbReference type="SMART" id="SM00225">
    <property type="entry name" value="BTB"/>
    <property type="match status" value="1"/>
</dbReference>
<dbReference type="InterPro" id="IPR011043">
    <property type="entry name" value="Gal_Oxase/kelch_b-propeller"/>
</dbReference>
<dbReference type="EMBL" id="GFDF01006819">
    <property type="protein sequence ID" value="JAV07265.1"/>
    <property type="molecule type" value="Transcribed_RNA"/>
</dbReference>
<dbReference type="PROSITE" id="PS50097">
    <property type="entry name" value="BTB"/>
    <property type="match status" value="1"/>
</dbReference>
<dbReference type="PRINTS" id="PR00501">
    <property type="entry name" value="KELCHREPEAT"/>
</dbReference>
<keyword evidence="3" id="KW-0009">Actin-binding</keyword>
<dbReference type="CDD" id="cd18306">
    <property type="entry name" value="BTB_POZ_NS1BP"/>
    <property type="match status" value="1"/>
</dbReference>
<dbReference type="Pfam" id="PF00651">
    <property type="entry name" value="BTB"/>
    <property type="match status" value="1"/>
</dbReference>
<dbReference type="AlphaFoldDB" id="A0A1L8DLL9"/>
<accession>A0A1L8DLL9</accession>
<dbReference type="SUPFAM" id="SSF54695">
    <property type="entry name" value="POZ domain"/>
    <property type="match status" value="1"/>
</dbReference>
<keyword evidence="2" id="KW-0677">Repeat</keyword>
<dbReference type="Gene3D" id="1.25.40.420">
    <property type="match status" value="1"/>
</dbReference>
<dbReference type="InterPro" id="IPR015915">
    <property type="entry name" value="Kelch-typ_b-propeller"/>
</dbReference>
<dbReference type="PANTHER" id="PTHR24412">
    <property type="entry name" value="KELCH PROTEIN"/>
    <property type="match status" value="1"/>
</dbReference>
<dbReference type="CDD" id="cd18502">
    <property type="entry name" value="BACK_NS1BP_IVNS1ABP"/>
    <property type="match status" value="1"/>
</dbReference>
<dbReference type="InterPro" id="IPR000210">
    <property type="entry name" value="BTB/POZ_dom"/>
</dbReference>
<dbReference type="SMART" id="SM00612">
    <property type="entry name" value="Kelch"/>
    <property type="match status" value="6"/>
</dbReference>
<dbReference type="SUPFAM" id="SSF50965">
    <property type="entry name" value="Galactose oxidase, central domain"/>
    <property type="match status" value="1"/>
</dbReference>
<evidence type="ECO:0000313" key="5">
    <source>
        <dbReference type="EMBL" id="JAV07265.1"/>
    </source>
</evidence>
<evidence type="ECO:0000256" key="2">
    <source>
        <dbReference type="ARBA" id="ARBA00022737"/>
    </source>
</evidence>
<dbReference type="Gene3D" id="3.30.710.10">
    <property type="entry name" value="Potassium Channel Kv1.1, Chain A"/>
    <property type="match status" value="1"/>
</dbReference>
<protein>
    <recommendedName>
        <fullName evidence="4">BTB domain-containing protein</fullName>
    </recommendedName>
</protein>